<evidence type="ECO:0000313" key="3">
    <source>
        <dbReference type="Proteomes" id="UP000054466"/>
    </source>
</evidence>
<dbReference type="VEuPathDB" id="FungiDB:PV07_08782"/>
<dbReference type="InterPro" id="IPR011009">
    <property type="entry name" value="Kinase-like_dom_sf"/>
</dbReference>
<protein>
    <recommendedName>
        <fullName evidence="4">Protein kinase domain-containing protein</fullName>
    </recommendedName>
</protein>
<dbReference type="SUPFAM" id="SSF56112">
    <property type="entry name" value="Protein kinase-like (PK-like)"/>
    <property type="match status" value="1"/>
</dbReference>
<feature type="compositionally biased region" description="Low complexity" evidence="1">
    <location>
        <begin position="1"/>
        <end position="13"/>
    </location>
</feature>
<name>A0A0D1ZCZ1_9EURO</name>
<evidence type="ECO:0008006" key="4">
    <source>
        <dbReference type="Google" id="ProtNLM"/>
    </source>
</evidence>
<dbReference type="Gene3D" id="1.10.510.10">
    <property type="entry name" value="Transferase(Phosphotransferase) domain 1"/>
    <property type="match status" value="1"/>
</dbReference>
<dbReference type="RefSeq" id="XP_016245832.1">
    <property type="nucleotide sequence ID" value="XM_016395976.1"/>
</dbReference>
<dbReference type="EMBL" id="KN847044">
    <property type="protein sequence ID" value="KIW25616.1"/>
    <property type="molecule type" value="Genomic_DNA"/>
</dbReference>
<feature type="region of interest" description="Disordered" evidence="1">
    <location>
        <begin position="1"/>
        <end position="34"/>
    </location>
</feature>
<dbReference type="AlphaFoldDB" id="A0A0D1ZCZ1"/>
<sequence length="522" mass="60077">MQSSESSAEMQQSRTESTGDEVTPRVKAQQKPSLSAAVPYQPNEMLLLYDEDEKKGFKLQVLRLLEGGRNEGFTMSCCMLVRVVDAAGTALEGQEYVLKIFDFKLAHVLRSQYGCGNFTTVRSDAVNNLAHAPQFGELLHQWRQPIDVATCEDSRTVKFLLERGWTISKFELVHFALHEDTRREIQTDEQFPYRQISVAEAEVFLLLAQQEQYSIHRKIFSGIRGLGGFPSFVAGGRLRRPEAEPTSDKLALVLTQYPAILMSLVAGVPLHQLPKDDMTDDDWYNLHMKIHEKMVMQLWREGIQHGDVRSSNVLIDLTHFEVNLIDVGALKFLETAESDDSRPGHLPTQFDCDLEDHVNQMILNIAPRSYSTSTRASMVATMRFRAFICSGNELDTLLWSFIMESLWSSVSLSRHSHDFHLVAEVLRHGRRMMDHEWKHIDGCQEWHYRAVIRLARLFCTPSEFHAHRTLERFLQHEMGSKSELWQDCLWHREDLQSSDIENLLHHRVESEMKRSIELPTLG</sequence>
<evidence type="ECO:0000256" key="1">
    <source>
        <dbReference type="SAM" id="MobiDB-lite"/>
    </source>
</evidence>
<organism evidence="2 3">
    <name type="scientific">Cladophialophora immunda</name>
    <dbReference type="NCBI Taxonomy" id="569365"/>
    <lineage>
        <taxon>Eukaryota</taxon>
        <taxon>Fungi</taxon>
        <taxon>Dikarya</taxon>
        <taxon>Ascomycota</taxon>
        <taxon>Pezizomycotina</taxon>
        <taxon>Eurotiomycetes</taxon>
        <taxon>Chaetothyriomycetidae</taxon>
        <taxon>Chaetothyriales</taxon>
        <taxon>Herpotrichiellaceae</taxon>
        <taxon>Cladophialophora</taxon>
    </lineage>
</organism>
<dbReference type="GeneID" id="27347976"/>
<accession>A0A0D1ZCZ1</accession>
<gene>
    <name evidence="2" type="ORF">PV07_08782</name>
</gene>
<keyword evidence="3" id="KW-1185">Reference proteome</keyword>
<reference evidence="2 3" key="1">
    <citation type="submission" date="2015-01" db="EMBL/GenBank/DDBJ databases">
        <title>The Genome Sequence of Cladophialophora immunda CBS83496.</title>
        <authorList>
            <consortium name="The Broad Institute Genomics Platform"/>
            <person name="Cuomo C."/>
            <person name="de Hoog S."/>
            <person name="Gorbushina A."/>
            <person name="Stielow B."/>
            <person name="Teixiera M."/>
            <person name="Abouelleil A."/>
            <person name="Chapman S.B."/>
            <person name="Priest M."/>
            <person name="Young S.K."/>
            <person name="Wortman J."/>
            <person name="Nusbaum C."/>
            <person name="Birren B."/>
        </authorList>
    </citation>
    <scope>NUCLEOTIDE SEQUENCE [LARGE SCALE GENOMIC DNA]</scope>
    <source>
        <strain evidence="2 3">CBS 83496</strain>
    </source>
</reference>
<proteinExistence type="predicted"/>
<evidence type="ECO:0000313" key="2">
    <source>
        <dbReference type="EMBL" id="KIW25616.1"/>
    </source>
</evidence>
<dbReference type="Proteomes" id="UP000054466">
    <property type="component" value="Unassembled WGS sequence"/>
</dbReference>
<dbReference type="HOGENOM" id="CLU_432139_0_0_1"/>